<feature type="signal peptide" evidence="1">
    <location>
        <begin position="1"/>
        <end position="19"/>
    </location>
</feature>
<proteinExistence type="evidence at transcript level"/>
<dbReference type="EMBL" id="AK417089">
    <property type="protein sequence ID" value="BAN20304.1"/>
    <property type="molecule type" value="mRNA"/>
</dbReference>
<evidence type="ECO:0000256" key="1">
    <source>
        <dbReference type="SAM" id="SignalP"/>
    </source>
</evidence>
<protein>
    <submittedName>
        <fullName evidence="2">Cysteine rich secreted protein</fullName>
    </submittedName>
</protein>
<name>R4WD05_RIPPE</name>
<reference evidence="2" key="1">
    <citation type="journal article" date="2013" name="PLoS ONE">
        <title>Gene expression in gut symbiotic organ of stinkbug affected by extracellular bacterial symbiont.</title>
        <authorList>
            <person name="Futahashi R."/>
            <person name="Tanaka K."/>
            <person name="Tanahashi M."/>
            <person name="Nikoh N."/>
            <person name="Kikuchi Y."/>
            <person name="Lee B.L."/>
            <person name="Fukatsu T."/>
        </authorList>
    </citation>
    <scope>NUCLEOTIDE SEQUENCE</scope>
    <source>
        <tissue evidence="2">Midgut</tissue>
    </source>
</reference>
<keyword evidence="1" id="KW-0732">Signal</keyword>
<feature type="chain" id="PRO_5004372317" evidence="1">
    <location>
        <begin position="20"/>
        <end position="85"/>
    </location>
</feature>
<accession>R4WD05</accession>
<sequence length="85" mass="9725">MKATVLIFFLVALITLTLAELADDKRVVCSPNKYCGSGYKCCGVRHCCPTAKYCCYGYLFQWYCCNIPYQIRTSDDSRGRNVRVF</sequence>
<evidence type="ECO:0000313" key="2">
    <source>
        <dbReference type="EMBL" id="BAN20304.1"/>
    </source>
</evidence>
<dbReference type="AlphaFoldDB" id="R4WD05"/>
<organism evidence="2">
    <name type="scientific">Riptortus pedestris</name>
    <name type="common">Bean bug</name>
    <dbReference type="NCBI Taxonomy" id="329032"/>
    <lineage>
        <taxon>Eukaryota</taxon>
        <taxon>Metazoa</taxon>
        <taxon>Ecdysozoa</taxon>
        <taxon>Arthropoda</taxon>
        <taxon>Hexapoda</taxon>
        <taxon>Insecta</taxon>
        <taxon>Pterygota</taxon>
        <taxon>Neoptera</taxon>
        <taxon>Paraneoptera</taxon>
        <taxon>Hemiptera</taxon>
        <taxon>Heteroptera</taxon>
        <taxon>Panheteroptera</taxon>
        <taxon>Pentatomomorpha</taxon>
        <taxon>Coreoidea</taxon>
        <taxon>Alydidae</taxon>
        <taxon>Riptortus</taxon>
    </lineage>
</organism>